<name>A0ABN9U010_9DINO</name>
<dbReference type="Pfam" id="PF02429">
    <property type="entry name" value="PCP"/>
    <property type="match status" value="1"/>
</dbReference>
<evidence type="ECO:0000256" key="5">
    <source>
        <dbReference type="ARBA" id="ARBA00022640"/>
    </source>
</evidence>
<evidence type="ECO:0000256" key="6">
    <source>
        <dbReference type="ARBA" id="ARBA00022991"/>
    </source>
</evidence>
<sequence>MLRGTAFVAAPAGWHNTPSAACATAALGAALNAHADAIEDVVATMTDIVARWASSSNLLKVGAGSRTSAILSLPPTSLRMEAQWPQSHRSRGRIDVRVLDHGHALRRAPMVLKVPVYLPSTLTESKAKAARDALIDFTRVLKANPHSGDAFSAAADRLSAAAYPLIKNIDRTSDVHSKPIPESTPQQVTKTIGKMISVGAGMDSASLHKTTDAIAFADIIKVMSVRSALADVIESTCPTGLSEARALPAAAAQVGAAAVSPVAVSPLSVPPMAVSPAAAPAALASSAAQEWEVEPSELRLTDLLGSGATAQVYRGSWHGTDVAVKKLLRGGSLSQEFHREVLSLLRLRASLAIRGPPNGAHDRARPAGFMRACEWPHNPLWGRARALRGWLGRHGEWGRQCRDVAARQLRSETDEKDEE</sequence>
<comment type="function">
    <text evidence="1">Water-soluble antenna for capture of solar energy in the blue-green range. Peridinin is an asymmetric carotenoid.</text>
</comment>
<dbReference type="Gene3D" id="1.40.10.10">
    <property type="entry name" value="Peridinin-chlorophyll A binding"/>
    <property type="match status" value="1"/>
</dbReference>
<keyword evidence="5" id="KW-0934">Plastid</keyword>
<keyword evidence="9" id="KW-1185">Reference proteome</keyword>
<protein>
    <recommendedName>
        <fullName evidence="10">Protein kinase domain-containing protein</fullName>
    </recommendedName>
</protein>
<evidence type="ECO:0000313" key="9">
    <source>
        <dbReference type="Proteomes" id="UP001189429"/>
    </source>
</evidence>
<evidence type="ECO:0000256" key="3">
    <source>
        <dbReference type="ARBA" id="ARBA00022494"/>
    </source>
</evidence>
<dbReference type="EMBL" id="CAUYUJ010015282">
    <property type="protein sequence ID" value="CAK0851963.1"/>
    <property type="molecule type" value="Genomic_DNA"/>
</dbReference>
<dbReference type="SUPFAM" id="SSF56112">
    <property type="entry name" value="Protein kinase-like (PK-like)"/>
    <property type="match status" value="1"/>
</dbReference>
<keyword evidence="4" id="KW-0150">Chloroplast</keyword>
<keyword evidence="3" id="KW-0148">Chlorophyll</keyword>
<dbReference type="Gene3D" id="3.30.200.20">
    <property type="entry name" value="Phosphorylase Kinase, domain 1"/>
    <property type="match status" value="1"/>
</dbReference>
<reference evidence="8" key="1">
    <citation type="submission" date="2023-10" db="EMBL/GenBank/DDBJ databases">
        <authorList>
            <person name="Chen Y."/>
            <person name="Shah S."/>
            <person name="Dougan E. K."/>
            <person name="Thang M."/>
            <person name="Chan C."/>
        </authorList>
    </citation>
    <scope>NUCLEOTIDE SEQUENCE [LARGE SCALE GENOMIC DNA]</scope>
</reference>
<organism evidence="8 9">
    <name type="scientific">Prorocentrum cordatum</name>
    <dbReference type="NCBI Taxonomy" id="2364126"/>
    <lineage>
        <taxon>Eukaryota</taxon>
        <taxon>Sar</taxon>
        <taxon>Alveolata</taxon>
        <taxon>Dinophyceae</taxon>
        <taxon>Prorocentrales</taxon>
        <taxon>Prorocentraceae</taxon>
        <taxon>Prorocentrum</taxon>
    </lineage>
</organism>
<evidence type="ECO:0000256" key="2">
    <source>
        <dbReference type="ARBA" id="ARBA00004229"/>
    </source>
</evidence>
<comment type="caution">
    <text evidence="8">The sequence shown here is derived from an EMBL/GenBank/DDBJ whole genome shotgun (WGS) entry which is preliminary data.</text>
</comment>
<dbReference type="SUPFAM" id="SSF48608">
    <property type="entry name" value="Peridinin-chlorophyll protein"/>
    <property type="match status" value="1"/>
</dbReference>
<gene>
    <name evidence="8" type="ORF">PCOR1329_LOCUS43952</name>
</gene>
<keyword evidence="6" id="KW-0157">Chromophore</keyword>
<accession>A0ABN9U010</accession>
<evidence type="ECO:0000256" key="4">
    <source>
        <dbReference type="ARBA" id="ARBA00022528"/>
    </source>
</evidence>
<comment type="subcellular location">
    <subcellularLocation>
        <location evidence="2">Plastid</location>
        <location evidence="2">Chloroplast</location>
    </subcellularLocation>
</comment>
<dbReference type="InterPro" id="IPR011009">
    <property type="entry name" value="Kinase-like_dom_sf"/>
</dbReference>
<dbReference type="InterPro" id="IPR003376">
    <property type="entry name" value="Peridinin-chlorophyll-bd_prot"/>
</dbReference>
<evidence type="ECO:0008006" key="10">
    <source>
        <dbReference type="Google" id="ProtNLM"/>
    </source>
</evidence>
<evidence type="ECO:0000313" key="8">
    <source>
        <dbReference type="EMBL" id="CAK0851963.1"/>
    </source>
</evidence>
<evidence type="ECO:0000256" key="7">
    <source>
        <dbReference type="ARBA" id="ARBA00023243"/>
    </source>
</evidence>
<dbReference type="Proteomes" id="UP001189429">
    <property type="component" value="Unassembled WGS sequence"/>
</dbReference>
<dbReference type="InterPro" id="IPR036550">
    <property type="entry name" value="Peridinin-chlorophyll-bd_sf"/>
</dbReference>
<keyword evidence="7" id="KW-0437">Light-harvesting polypeptide</keyword>
<evidence type="ECO:0000256" key="1">
    <source>
        <dbReference type="ARBA" id="ARBA00004098"/>
    </source>
</evidence>
<proteinExistence type="predicted"/>